<protein>
    <submittedName>
        <fullName evidence="1">Uncharacterized protein</fullName>
    </submittedName>
</protein>
<comment type="caution">
    <text evidence="1">The sequence shown here is derived from an EMBL/GenBank/DDBJ whole genome shotgun (WGS) entry which is preliminary data.</text>
</comment>
<evidence type="ECO:0000313" key="2">
    <source>
        <dbReference type="Proteomes" id="UP000215914"/>
    </source>
</evidence>
<sequence length="88" mass="10215">MPDVVVMVGESDLDLMSNMDFFFLFQYWIQEKLTEIETEADNLLLARHKAQPQAFPMSPRHYVCSYSSIYRAVSLSSYITLSPRLFSP</sequence>
<dbReference type="Proteomes" id="UP000215914">
    <property type="component" value="Unassembled WGS sequence"/>
</dbReference>
<dbReference type="AlphaFoldDB" id="A0A9K3DHS8"/>
<keyword evidence="2" id="KW-1185">Reference proteome</keyword>
<reference evidence="1" key="2">
    <citation type="submission" date="2020-06" db="EMBL/GenBank/DDBJ databases">
        <title>Helianthus annuus Genome sequencing and assembly Release 2.</title>
        <authorList>
            <person name="Gouzy J."/>
            <person name="Langlade N."/>
            <person name="Munos S."/>
        </authorList>
    </citation>
    <scope>NUCLEOTIDE SEQUENCE</scope>
    <source>
        <tissue evidence="1">Leaves</tissue>
    </source>
</reference>
<organism evidence="1 2">
    <name type="scientific">Helianthus annuus</name>
    <name type="common">Common sunflower</name>
    <dbReference type="NCBI Taxonomy" id="4232"/>
    <lineage>
        <taxon>Eukaryota</taxon>
        <taxon>Viridiplantae</taxon>
        <taxon>Streptophyta</taxon>
        <taxon>Embryophyta</taxon>
        <taxon>Tracheophyta</taxon>
        <taxon>Spermatophyta</taxon>
        <taxon>Magnoliopsida</taxon>
        <taxon>eudicotyledons</taxon>
        <taxon>Gunneridae</taxon>
        <taxon>Pentapetalae</taxon>
        <taxon>asterids</taxon>
        <taxon>campanulids</taxon>
        <taxon>Asterales</taxon>
        <taxon>Asteraceae</taxon>
        <taxon>Asteroideae</taxon>
        <taxon>Heliantheae alliance</taxon>
        <taxon>Heliantheae</taxon>
        <taxon>Helianthus</taxon>
    </lineage>
</organism>
<accession>A0A9K3DHS8</accession>
<dbReference type="Gramene" id="mRNA:HanXRQr2_Chr17g0804891">
    <property type="protein sequence ID" value="mRNA:HanXRQr2_Chr17g0804891"/>
    <property type="gene ID" value="HanXRQr2_Chr17g0804891"/>
</dbReference>
<proteinExistence type="predicted"/>
<reference evidence="1" key="1">
    <citation type="journal article" date="2017" name="Nature">
        <title>The sunflower genome provides insights into oil metabolism, flowering and Asterid evolution.</title>
        <authorList>
            <person name="Badouin H."/>
            <person name="Gouzy J."/>
            <person name="Grassa C.J."/>
            <person name="Murat F."/>
            <person name="Staton S.E."/>
            <person name="Cottret L."/>
            <person name="Lelandais-Briere C."/>
            <person name="Owens G.L."/>
            <person name="Carrere S."/>
            <person name="Mayjonade B."/>
            <person name="Legrand L."/>
            <person name="Gill N."/>
            <person name="Kane N.C."/>
            <person name="Bowers J.E."/>
            <person name="Hubner S."/>
            <person name="Bellec A."/>
            <person name="Berard A."/>
            <person name="Berges H."/>
            <person name="Blanchet N."/>
            <person name="Boniface M.C."/>
            <person name="Brunel D."/>
            <person name="Catrice O."/>
            <person name="Chaidir N."/>
            <person name="Claudel C."/>
            <person name="Donnadieu C."/>
            <person name="Faraut T."/>
            <person name="Fievet G."/>
            <person name="Helmstetter N."/>
            <person name="King M."/>
            <person name="Knapp S.J."/>
            <person name="Lai Z."/>
            <person name="Le Paslier M.C."/>
            <person name="Lippi Y."/>
            <person name="Lorenzon L."/>
            <person name="Mandel J.R."/>
            <person name="Marage G."/>
            <person name="Marchand G."/>
            <person name="Marquand E."/>
            <person name="Bret-Mestries E."/>
            <person name="Morien E."/>
            <person name="Nambeesan S."/>
            <person name="Nguyen T."/>
            <person name="Pegot-Espagnet P."/>
            <person name="Pouilly N."/>
            <person name="Raftis F."/>
            <person name="Sallet E."/>
            <person name="Schiex T."/>
            <person name="Thomas J."/>
            <person name="Vandecasteele C."/>
            <person name="Vares D."/>
            <person name="Vear F."/>
            <person name="Vautrin S."/>
            <person name="Crespi M."/>
            <person name="Mangin B."/>
            <person name="Burke J.M."/>
            <person name="Salse J."/>
            <person name="Munos S."/>
            <person name="Vincourt P."/>
            <person name="Rieseberg L.H."/>
            <person name="Langlade N.B."/>
        </authorList>
    </citation>
    <scope>NUCLEOTIDE SEQUENCE</scope>
    <source>
        <tissue evidence="1">Leaves</tissue>
    </source>
</reference>
<name>A0A9K3DHS8_HELAN</name>
<evidence type="ECO:0000313" key="1">
    <source>
        <dbReference type="EMBL" id="KAF5755624.1"/>
    </source>
</evidence>
<gene>
    <name evidence="1" type="ORF">HanXRQr2_Chr17g0804891</name>
</gene>
<dbReference type="EMBL" id="MNCJ02000332">
    <property type="protein sequence ID" value="KAF5755624.1"/>
    <property type="molecule type" value="Genomic_DNA"/>
</dbReference>